<dbReference type="AlphaFoldDB" id="A0A085MVR9"/>
<accession>A0A085MVR9</accession>
<organism evidence="1">
    <name type="scientific">Trichuris suis</name>
    <name type="common">pig whipworm</name>
    <dbReference type="NCBI Taxonomy" id="68888"/>
    <lineage>
        <taxon>Eukaryota</taxon>
        <taxon>Metazoa</taxon>
        <taxon>Ecdysozoa</taxon>
        <taxon>Nematoda</taxon>
        <taxon>Enoplea</taxon>
        <taxon>Dorylaimia</taxon>
        <taxon>Trichinellida</taxon>
        <taxon>Trichuridae</taxon>
        <taxon>Trichuris</taxon>
    </lineage>
</organism>
<reference evidence="1" key="1">
    <citation type="journal article" date="2014" name="Nat. Genet.">
        <title>Genome and transcriptome of the porcine whipworm Trichuris suis.</title>
        <authorList>
            <person name="Jex A.R."/>
            <person name="Nejsum P."/>
            <person name="Schwarz E.M."/>
            <person name="Hu L."/>
            <person name="Young N.D."/>
            <person name="Hall R.S."/>
            <person name="Korhonen P.K."/>
            <person name="Liao S."/>
            <person name="Thamsborg S."/>
            <person name="Xia J."/>
            <person name="Xu P."/>
            <person name="Wang S."/>
            <person name="Scheerlinck J.P."/>
            <person name="Hofmann A."/>
            <person name="Sternberg P.W."/>
            <person name="Wang J."/>
            <person name="Gasser R.B."/>
        </authorList>
    </citation>
    <scope>NUCLEOTIDE SEQUENCE [LARGE SCALE GENOMIC DNA]</scope>
    <source>
        <strain evidence="1">DCEP-RM93F</strain>
    </source>
</reference>
<gene>
    <name evidence="1" type="ORF">M514_11769</name>
</gene>
<evidence type="ECO:0000313" key="1">
    <source>
        <dbReference type="EMBL" id="KFD61315.1"/>
    </source>
</evidence>
<sequence>MPSGFNELASLSRKSLMRQSGRAQMQITTSTSLAANEFPPKEVDSGSAFQKMYRTAVTEDFSKMPAVGVGAEELAIGGNICQFALSGRVSKAFARCRNEGKFHGIDSNCGKGKPKANR</sequence>
<name>A0A085MVR9_9BILA</name>
<dbReference type="Proteomes" id="UP000030758">
    <property type="component" value="Unassembled WGS sequence"/>
</dbReference>
<dbReference type="EMBL" id="KL367627">
    <property type="protein sequence ID" value="KFD61315.1"/>
    <property type="molecule type" value="Genomic_DNA"/>
</dbReference>
<proteinExistence type="predicted"/>
<protein>
    <submittedName>
        <fullName evidence="1">Uncharacterized protein</fullName>
    </submittedName>
</protein>